<accession>A0ABX8GRI5</accession>
<name>A0ABX8GRI5_9BACT</name>
<gene>
    <name evidence="2" type="ORF">KM029_11115</name>
</gene>
<dbReference type="InterPro" id="IPR023614">
    <property type="entry name" value="Porin_dom_sf"/>
</dbReference>
<dbReference type="Proteomes" id="UP000682802">
    <property type="component" value="Chromosome 1"/>
</dbReference>
<keyword evidence="1" id="KW-0732">Signal</keyword>
<feature type="chain" id="PRO_5045855940" evidence="1">
    <location>
        <begin position="20"/>
        <end position="429"/>
    </location>
</feature>
<dbReference type="RefSeq" id="WP_144073347.1">
    <property type="nucleotide sequence ID" value="NZ_CP076128.1"/>
</dbReference>
<feature type="signal peptide" evidence="1">
    <location>
        <begin position="1"/>
        <end position="19"/>
    </location>
</feature>
<proteinExistence type="predicted"/>
<protein>
    <submittedName>
        <fullName evidence="2">OprO/OprP family phosphate-selective porin</fullName>
    </submittedName>
</protein>
<reference evidence="2 3" key="1">
    <citation type="submission" date="2021-05" db="EMBL/GenBank/DDBJ databases">
        <title>Comparative genomic studies on the polysaccharide-degrading batcterial strains of the Flammeovirga genus.</title>
        <authorList>
            <person name="Zewei F."/>
            <person name="Zheng Z."/>
            <person name="Yu L."/>
            <person name="Ruyue G."/>
            <person name="Yanhong M."/>
            <person name="Yuanyuan C."/>
            <person name="Jingyan G."/>
            <person name="Wenjun H."/>
        </authorList>
    </citation>
    <scope>NUCLEOTIDE SEQUENCE [LARGE SCALE GENOMIC DNA]</scope>
    <source>
        <strain evidence="2 3">YS10</strain>
    </source>
</reference>
<dbReference type="Gene3D" id="2.40.160.10">
    <property type="entry name" value="Porin"/>
    <property type="match status" value="1"/>
</dbReference>
<dbReference type="EMBL" id="CP076128">
    <property type="protein sequence ID" value="QWG05918.1"/>
    <property type="molecule type" value="Genomic_DNA"/>
</dbReference>
<evidence type="ECO:0000313" key="3">
    <source>
        <dbReference type="Proteomes" id="UP000682802"/>
    </source>
</evidence>
<organism evidence="2 3">
    <name type="scientific">Flammeovirga kamogawensis</name>
    <dbReference type="NCBI Taxonomy" id="373891"/>
    <lineage>
        <taxon>Bacteria</taxon>
        <taxon>Pseudomonadati</taxon>
        <taxon>Bacteroidota</taxon>
        <taxon>Cytophagia</taxon>
        <taxon>Cytophagales</taxon>
        <taxon>Flammeovirgaceae</taxon>
        <taxon>Flammeovirga</taxon>
    </lineage>
</organism>
<keyword evidence="3" id="KW-1185">Reference proteome</keyword>
<sequence>MKQLLIFVLMWFSSTMLFAQDIDQDIEDDPDLLENTNSSTFVLGEGLNLNMNQGDYSFKLSGFLQPSYHYEQLQPDTTGSNYLYVGAARINLEGHALKEKVSFFIEADFVNSFSLYEAWGAYHFNDKMTLYVGQKRTFTNDREYTVNESRLSMVTRSALSNAFTTNGREFGLFFTSTFDIGNMVLKPQIAITSGDGMNSFGNNSIDNDKGGMKYGGRLDFLPLGEFTGTDGCKRVADLEREKSPKVAIGGTFSYNMGASNQTGDGHGDFELYNGSGDEEYANYVKFYVDVLAKYQGFSFLAEFVNSSAQSKDDLYTSNQAVIRFTGEEVSSKYVLGMAYNAQLGYVFENGWGLDARYTGLIPEYEDYENSILKKEDWYTFGISKYLKEDALKIQASGSFVDGKDTMNPYTNETITNDRIEARLVAQIIF</sequence>
<evidence type="ECO:0000256" key="1">
    <source>
        <dbReference type="SAM" id="SignalP"/>
    </source>
</evidence>
<evidence type="ECO:0000313" key="2">
    <source>
        <dbReference type="EMBL" id="QWG05918.1"/>
    </source>
</evidence>